<evidence type="ECO:0000259" key="3">
    <source>
        <dbReference type="Pfam" id="PF14703"/>
    </source>
</evidence>
<dbReference type="InterPro" id="IPR045122">
    <property type="entry name" value="Csc1-like"/>
</dbReference>
<gene>
    <name evidence="4" type="ORF">PSON_ATCC_30995.1.T1180021</name>
</gene>
<name>A0A8S1QSD4_9CILI</name>
<evidence type="ECO:0000256" key="2">
    <source>
        <dbReference type="SAM" id="Phobius"/>
    </source>
</evidence>
<feature type="transmembrane region" description="Helical" evidence="2">
    <location>
        <begin position="458"/>
        <end position="479"/>
    </location>
</feature>
<feature type="domain" description="CSC1/OSCA1-like cytosolic" evidence="3">
    <location>
        <begin position="239"/>
        <end position="445"/>
    </location>
</feature>
<dbReference type="GO" id="GO:0005227">
    <property type="term" value="F:calcium-activated cation channel activity"/>
    <property type="evidence" value="ECO:0007669"/>
    <property type="project" value="InterPro"/>
</dbReference>
<evidence type="ECO:0000256" key="1">
    <source>
        <dbReference type="SAM" id="MobiDB-lite"/>
    </source>
</evidence>
<keyword evidence="2" id="KW-1133">Transmembrane helix</keyword>
<feature type="transmembrane region" description="Helical" evidence="2">
    <location>
        <begin position="200"/>
        <end position="219"/>
    </location>
</feature>
<keyword evidence="2" id="KW-0812">Transmembrane</keyword>
<keyword evidence="5" id="KW-1185">Reference proteome</keyword>
<reference evidence="4" key="1">
    <citation type="submission" date="2021-01" db="EMBL/GenBank/DDBJ databases">
        <authorList>
            <consortium name="Genoscope - CEA"/>
            <person name="William W."/>
        </authorList>
    </citation>
    <scope>NUCLEOTIDE SEQUENCE</scope>
</reference>
<dbReference type="Proteomes" id="UP000692954">
    <property type="component" value="Unassembled WGS sequence"/>
</dbReference>
<feature type="transmembrane region" description="Helical" evidence="2">
    <location>
        <begin position="725"/>
        <end position="745"/>
    </location>
</feature>
<sequence>MFGQRAQKYQQFHDEQRVQSNKQEFPQEVKANIGGERDGNSDFPSDQIPPDFELAELHREAWNVGITKLSKRQLRRLRLHQNNENVKEEERLIGQICKCCARQVPNDRVEIDCNNQDYSFLGAGMPLYFEYIKACILMLIVMFVTSGDYNIITNIAFGQSCQTLDKSFGIEIDEKTVCIFNWVTGLSLANKRDDQEFIDLQQMLNLISMLTLIFLFQYFRKEQRAFDTEIDSNTYYASDYTILLKNIPTNSEGLKNDDFDHDLKEYLETYIEGTYTKPLEVQDYEEELRQFQQRNNRPLKKLSRVVAVNLCYNIEQQSILEQEKQSKIIQKQKLLPQLYDQGLIPGTGDIKNNEQIKEIDSQIIEIEQKLEALEKRFVEGKDVRQYFLGQAFVTFRWESDVQWMLIDHRLSLCSRILGRKSNLIYRGAQLQVEQPPEPTDVFWENLHIKTYQKIWRRILGYILTFIILGICSGLIYQLSAVQANSADQMAKAIKNGDLNVNYKVKVIAQLASISIIIINYVLSIVIRKVSLFERFSTQTGFNISLASKSSVAQFINTAVITFAISTWVTQNIYGTGGLVYNQTYVFISNAILPALIQFIDSSTIMKWIFQFLEVRKGKSSIKTQKQLHDLYERPVFDISTSYANVLRNMYVVAFYASVIPIGLVITCFALVLFYWVEKYNIARRRTIKYNYSSVMSREMLEQLEYVLPIYCLTNLWWEYVFLESISIEAIIGVVFGVANAILPMHEINKLLFRMKVQPNEHLPINEAEVNFLTDYCRENPATAETERARYQERVNRHQKDKIAMDLMFDQ</sequence>
<dbReference type="PANTHER" id="PTHR13018:SF83">
    <property type="entry name" value="RRM DOMAIN-CONTAINING PROTEIN"/>
    <property type="match status" value="1"/>
</dbReference>
<feature type="transmembrane region" description="Helical" evidence="2">
    <location>
        <begin position="652"/>
        <end position="676"/>
    </location>
</feature>
<dbReference type="InterPro" id="IPR027815">
    <property type="entry name" value="CSC1/OSCA1-like_cyt"/>
</dbReference>
<dbReference type="Pfam" id="PF14703">
    <property type="entry name" value="PHM7_cyt"/>
    <property type="match status" value="1"/>
</dbReference>
<dbReference type="OrthoDB" id="286234at2759"/>
<dbReference type="EMBL" id="CAJJDN010000118">
    <property type="protein sequence ID" value="CAD8118599.1"/>
    <property type="molecule type" value="Genomic_DNA"/>
</dbReference>
<feature type="transmembrane region" description="Helical" evidence="2">
    <location>
        <begin position="585"/>
        <end position="609"/>
    </location>
</feature>
<proteinExistence type="predicted"/>
<dbReference type="AlphaFoldDB" id="A0A8S1QSD4"/>
<evidence type="ECO:0000313" key="5">
    <source>
        <dbReference type="Proteomes" id="UP000692954"/>
    </source>
</evidence>
<feature type="transmembrane region" description="Helical" evidence="2">
    <location>
        <begin position="506"/>
        <end position="526"/>
    </location>
</feature>
<feature type="region of interest" description="Disordered" evidence="1">
    <location>
        <begin position="1"/>
        <end position="46"/>
    </location>
</feature>
<keyword evidence="2" id="KW-0472">Membrane</keyword>
<dbReference type="PANTHER" id="PTHR13018">
    <property type="entry name" value="PROBABLE MEMBRANE PROTEIN DUF221-RELATED"/>
    <property type="match status" value="1"/>
</dbReference>
<accession>A0A8S1QSD4</accession>
<organism evidence="4 5">
    <name type="scientific">Paramecium sonneborni</name>
    <dbReference type="NCBI Taxonomy" id="65129"/>
    <lineage>
        <taxon>Eukaryota</taxon>
        <taxon>Sar</taxon>
        <taxon>Alveolata</taxon>
        <taxon>Ciliophora</taxon>
        <taxon>Intramacronucleata</taxon>
        <taxon>Oligohymenophorea</taxon>
        <taxon>Peniculida</taxon>
        <taxon>Parameciidae</taxon>
        <taxon>Paramecium</taxon>
    </lineage>
</organism>
<comment type="caution">
    <text evidence="4">The sequence shown here is derived from an EMBL/GenBank/DDBJ whole genome shotgun (WGS) entry which is preliminary data.</text>
</comment>
<evidence type="ECO:0000313" key="4">
    <source>
        <dbReference type="EMBL" id="CAD8118599.1"/>
    </source>
</evidence>
<dbReference type="GO" id="GO:0005886">
    <property type="term" value="C:plasma membrane"/>
    <property type="evidence" value="ECO:0007669"/>
    <property type="project" value="TreeGrafter"/>
</dbReference>
<protein>
    <recommendedName>
        <fullName evidence="3">CSC1/OSCA1-like cytosolic domain-containing protein</fullName>
    </recommendedName>
</protein>